<sequence length="171" mass="19937">MGRGRIEIKRIENIVHRQVTFCKRRGGLMKKAHELSVLCDAEVGLIVFSSRGKLYEMSTGTSMKKILERYDRCSGSVDILNFSDFTSPESAEEESKLLRQQIDMLKTTNRFLMGEDLDPMTIQDLNQLENFLQIRMNQVRSRKNELLCEEIKVLQKKEQILTMNNTFLQEK</sequence>
<dbReference type="Proteomes" id="UP000824469">
    <property type="component" value="Unassembled WGS sequence"/>
</dbReference>
<dbReference type="InterPro" id="IPR050142">
    <property type="entry name" value="MADS-box/MEF2_TF"/>
</dbReference>
<feature type="domain" description="MADS-box" evidence="6">
    <location>
        <begin position="1"/>
        <end position="61"/>
    </location>
</feature>
<comment type="subcellular location">
    <subcellularLocation>
        <location evidence="1">Nucleus</location>
    </subcellularLocation>
</comment>
<dbReference type="AlphaFoldDB" id="A0AA38H0S6"/>
<dbReference type="PRINTS" id="PR00404">
    <property type="entry name" value="MADSDOMAIN"/>
</dbReference>
<evidence type="ECO:0000313" key="8">
    <source>
        <dbReference type="EMBL" id="KAH9330210.1"/>
    </source>
</evidence>
<dbReference type="SMART" id="SM00432">
    <property type="entry name" value="MADS"/>
    <property type="match status" value="1"/>
</dbReference>
<keyword evidence="5" id="KW-0539">Nucleus</keyword>
<proteinExistence type="predicted"/>
<organism evidence="8 9">
    <name type="scientific">Taxus chinensis</name>
    <name type="common">Chinese yew</name>
    <name type="synonym">Taxus wallichiana var. chinensis</name>
    <dbReference type="NCBI Taxonomy" id="29808"/>
    <lineage>
        <taxon>Eukaryota</taxon>
        <taxon>Viridiplantae</taxon>
        <taxon>Streptophyta</taxon>
        <taxon>Embryophyta</taxon>
        <taxon>Tracheophyta</taxon>
        <taxon>Spermatophyta</taxon>
        <taxon>Pinopsida</taxon>
        <taxon>Pinidae</taxon>
        <taxon>Conifers II</taxon>
        <taxon>Cupressales</taxon>
        <taxon>Taxaceae</taxon>
        <taxon>Taxus</taxon>
    </lineage>
</organism>
<dbReference type="InterPro" id="IPR033896">
    <property type="entry name" value="MEF2-like_N"/>
</dbReference>
<dbReference type="InterPro" id="IPR002100">
    <property type="entry name" value="TF_MADSbox"/>
</dbReference>
<dbReference type="InterPro" id="IPR002487">
    <property type="entry name" value="TF_Kbox"/>
</dbReference>
<dbReference type="GO" id="GO:0000977">
    <property type="term" value="F:RNA polymerase II transcription regulatory region sequence-specific DNA binding"/>
    <property type="evidence" value="ECO:0007669"/>
    <property type="project" value="InterPro"/>
</dbReference>
<reference evidence="8 9" key="1">
    <citation type="journal article" date="2021" name="Nat. Plants">
        <title>The Taxus genome provides insights into paclitaxel biosynthesis.</title>
        <authorList>
            <person name="Xiong X."/>
            <person name="Gou J."/>
            <person name="Liao Q."/>
            <person name="Li Y."/>
            <person name="Zhou Q."/>
            <person name="Bi G."/>
            <person name="Li C."/>
            <person name="Du R."/>
            <person name="Wang X."/>
            <person name="Sun T."/>
            <person name="Guo L."/>
            <person name="Liang H."/>
            <person name="Lu P."/>
            <person name="Wu Y."/>
            <person name="Zhang Z."/>
            <person name="Ro D.K."/>
            <person name="Shang Y."/>
            <person name="Huang S."/>
            <person name="Yan J."/>
        </authorList>
    </citation>
    <scope>NUCLEOTIDE SEQUENCE [LARGE SCALE GENOMIC DNA]</scope>
    <source>
        <strain evidence="8">Ta-2019</strain>
    </source>
</reference>
<evidence type="ECO:0000259" key="6">
    <source>
        <dbReference type="PROSITE" id="PS50066"/>
    </source>
</evidence>
<evidence type="ECO:0000256" key="1">
    <source>
        <dbReference type="ARBA" id="ARBA00004123"/>
    </source>
</evidence>
<dbReference type="PROSITE" id="PS50066">
    <property type="entry name" value="MADS_BOX_2"/>
    <property type="match status" value="1"/>
</dbReference>
<keyword evidence="9" id="KW-1185">Reference proteome</keyword>
<dbReference type="GO" id="GO:0003700">
    <property type="term" value="F:DNA-binding transcription factor activity"/>
    <property type="evidence" value="ECO:0007669"/>
    <property type="project" value="InterPro"/>
</dbReference>
<dbReference type="SUPFAM" id="SSF55455">
    <property type="entry name" value="SRF-like"/>
    <property type="match status" value="1"/>
</dbReference>
<name>A0AA38H0S6_TAXCH</name>
<dbReference type="FunFam" id="3.40.1810.10:FF:000003">
    <property type="entry name" value="MADS-box transcription factor MADS-MC"/>
    <property type="match status" value="1"/>
</dbReference>
<dbReference type="Pfam" id="PF00319">
    <property type="entry name" value="SRF-TF"/>
    <property type="match status" value="1"/>
</dbReference>
<keyword evidence="3" id="KW-0238">DNA-binding</keyword>
<evidence type="ECO:0000256" key="5">
    <source>
        <dbReference type="ARBA" id="ARBA00023242"/>
    </source>
</evidence>
<dbReference type="GO" id="GO:0005634">
    <property type="term" value="C:nucleus"/>
    <property type="evidence" value="ECO:0007669"/>
    <property type="project" value="UniProtKB-SubCell"/>
</dbReference>
<dbReference type="OMA" id="RAKITHC"/>
<dbReference type="GO" id="GO:0046983">
    <property type="term" value="F:protein dimerization activity"/>
    <property type="evidence" value="ECO:0007669"/>
    <property type="project" value="InterPro"/>
</dbReference>
<feature type="domain" description="K-box" evidence="7">
    <location>
        <begin position="88"/>
        <end position="171"/>
    </location>
</feature>
<gene>
    <name evidence="8" type="ORF">KI387_002318</name>
</gene>
<evidence type="ECO:0000256" key="4">
    <source>
        <dbReference type="ARBA" id="ARBA00023163"/>
    </source>
</evidence>
<accession>A0AA38H0S6</accession>
<keyword evidence="4" id="KW-0804">Transcription</keyword>
<evidence type="ECO:0000256" key="3">
    <source>
        <dbReference type="ARBA" id="ARBA00023125"/>
    </source>
</evidence>
<dbReference type="PROSITE" id="PS51297">
    <property type="entry name" value="K_BOX"/>
    <property type="match status" value="1"/>
</dbReference>
<dbReference type="CDD" id="cd00265">
    <property type="entry name" value="MADS_MEF2_like"/>
    <property type="match status" value="1"/>
</dbReference>
<dbReference type="GO" id="GO:0045944">
    <property type="term" value="P:positive regulation of transcription by RNA polymerase II"/>
    <property type="evidence" value="ECO:0007669"/>
    <property type="project" value="InterPro"/>
</dbReference>
<feature type="non-terminal residue" evidence="8">
    <location>
        <position position="171"/>
    </location>
</feature>
<dbReference type="Gene3D" id="3.40.1810.10">
    <property type="entry name" value="Transcription factor, MADS-box"/>
    <property type="match status" value="1"/>
</dbReference>
<dbReference type="InterPro" id="IPR036879">
    <property type="entry name" value="TF_MADSbox_sf"/>
</dbReference>
<dbReference type="EMBL" id="JAHRHJ020000001">
    <property type="protein sequence ID" value="KAH9330210.1"/>
    <property type="molecule type" value="Genomic_DNA"/>
</dbReference>
<protein>
    <submittedName>
        <fullName evidence="8">Uncharacterized protein</fullName>
    </submittedName>
</protein>
<keyword evidence="2" id="KW-0805">Transcription regulation</keyword>
<evidence type="ECO:0000259" key="7">
    <source>
        <dbReference type="PROSITE" id="PS51297"/>
    </source>
</evidence>
<dbReference type="PANTHER" id="PTHR48019">
    <property type="entry name" value="SERUM RESPONSE FACTOR HOMOLOG"/>
    <property type="match status" value="1"/>
</dbReference>
<evidence type="ECO:0000256" key="2">
    <source>
        <dbReference type="ARBA" id="ARBA00023015"/>
    </source>
</evidence>
<comment type="caution">
    <text evidence="8">The sequence shown here is derived from an EMBL/GenBank/DDBJ whole genome shotgun (WGS) entry which is preliminary data.</text>
</comment>
<evidence type="ECO:0000313" key="9">
    <source>
        <dbReference type="Proteomes" id="UP000824469"/>
    </source>
</evidence>
<dbReference type="Pfam" id="PF01486">
    <property type="entry name" value="K-box"/>
    <property type="match status" value="1"/>
</dbReference>